<keyword evidence="7 10" id="KW-0472">Membrane</keyword>
<dbReference type="EMBL" id="PISP01000003">
    <property type="protein sequence ID" value="PKD43097.1"/>
    <property type="molecule type" value="Genomic_DNA"/>
</dbReference>
<evidence type="ECO:0000256" key="4">
    <source>
        <dbReference type="ARBA" id="ARBA00022692"/>
    </source>
</evidence>
<evidence type="ECO:0000256" key="11">
    <source>
        <dbReference type="RuleBase" id="RU003357"/>
    </source>
</evidence>
<dbReference type="OrthoDB" id="9768177at2"/>
<keyword evidence="8" id="KW-0675">Receptor</keyword>
<evidence type="ECO:0000256" key="1">
    <source>
        <dbReference type="ARBA" id="ARBA00004571"/>
    </source>
</evidence>
<evidence type="ECO:0000256" key="8">
    <source>
        <dbReference type="ARBA" id="ARBA00023170"/>
    </source>
</evidence>
<keyword evidence="16" id="KW-1185">Reference proteome</keyword>
<accession>A0A2N0VFX8</accession>
<dbReference type="PANTHER" id="PTHR30069">
    <property type="entry name" value="TONB-DEPENDENT OUTER MEMBRANE RECEPTOR"/>
    <property type="match status" value="1"/>
</dbReference>
<evidence type="ECO:0000256" key="3">
    <source>
        <dbReference type="ARBA" id="ARBA00022452"/>
    </source>
</evidence>
<dbReference type="InterPro" id="IPR000531">
    <property type="entry name" value="Beta-barrel_TonB"/>
</dbReference>
<dbReference type="GO" id="GO:0044718">
    <property type="term" value="P:siderophore transmembrane transport"/>
    <property type="evidence" value="ECO:0007669"/>
    <property type="project" value="TreeGrafter"/>
</dbReference>
<proteinExistence type="inferred from homology"/>
<dbReference type="Proteomes" id="UP000233398">
    <property type="component" value="Unassembled WGS sequence"/>
</dbReference>
<keyword evidence="6 11" id="KW-0798">TonB box</keyword>
<feature type="domain" description="TonB-dependent receptor plug" evidence="14">
    <location>
        <begin position="124"/>
        <end position="247"/>
    </location>
</feature>
<keyword evidence="3 10" id="KW-1134">Transmembrane beta strand</keyword>
<dbReference type="Pfam" id="PF00593">
    <property type="entry name" value="TonB_dep_Rec_b-barrel"/>
    <property type="match status" value="1"/>
</dbReference>
<evidence type="ECO:0000256" key="7">
    <source>
        <dbReference type="ARBA" id="ARBA00023136"/>
    </source>
</evidence>
<dbReference type="PROSITE" id="PS52016">
    <property type="entry name" value="TONB_DEPENDENT_REC_3"/>
    <property type="match status" value="1"/>
</dbReference>
<dbReference type="InterPro" id="IPR008969">
    <property type="entry name" value="CarboxyPept-like_regulatory"/>
</dbReference>
<evidence type="ECO:0000256" key="9">
    <source>
        <dbReference type="ARBA" id="ARBA00023237"/>
    </source>
</evidence>
<dbReference type="SUPFAM" id="SSF56935">
    <property type="entry name" value="Porins"/>
    <property type="match status" value="1"/>
</dbReference>
<reference evidence="15 16" key="1">
    <citation type="submission" date="2017-11" db="EMBL/GenBank/DDBJ databases">
        <title>Rhodohalobacter 15182 sp. nov., isolated from a salt lake.</title>
        <authorList>
            <person name="Han S."/>
        </authorList>
    </citation>
    <scope>NUCLEOTIDE SEQUENCE [LARGE SCALE GENOMIC DNA]</scope>
    <source>
        <strain evidence="15 16">15182</strain>
    </source>
</reference>
<dbReference type="SUPFAM" id="SSF49464">
    <property type="entry name" value="Carboxypeptidase regulatory domain-like"/>
    <property type="match status" value="1"/>
</dbReference>
<gene>
    <name evidence="15" type="ORF">CWD77_10730</name>
</gene>
<evidence type="ECO:0000256" key="10">
    <source>
        <dbReference type="PROSITE-ProRule" id="PRU01360"/>
    </source>
</evidence>
<comment type="caution">
    <text evidence="15">The sequence shown here is derived from an EMBL/GenBank/DDBJ whole genome shotgun (WGS) entry which is preliminary data.</text>
</comment>
<dbReference type="NCBIfam" id="TIGR04056">
    <property type="entry name" value="OMP_RagA_SusC"/>
    <property type="match status" value="1"/>
</dbReference>
<evidence type="ECO:0000313" key="15">
    <source>
        <dbReference type="EMBL" id="PKD43097.1"/>
    </source>
</evidence>
<evidence type="ECO:0000256" key="2">
    <source>
        <dbReference type="ARBA" id="ARBA00022448"/>
    </source>
</evidence>
<keyword evidence="9 10" id="KW-0998">Cell outer membrane</keyword>
<dbReference type="InterPro" id="IPR012910">
    <property type="entry name" value="Plug_dom"/>
</dbReference>
<feature type="signal peptide" evidence="12">
    <location>
        <begin position="1"/>
        <end position="21"/>
    </location>
</feature>
<dbReference type="GO" id="GO:0015344">
    <property type="term" value="F:siderophore uptake transmembrane transporter activity"/>
    <property type="evidence" value="ECO:0007669"/>
    <property type="project" value="TreeGrafter"/>
</dbReference>
<comment type="subcellular location">
    <subcellularLocation>
        <location evidence="1 10">Cell outer membrane</location>
        <topology evidence="1 10">Multi-pass membrane protein</topology>
    </subcellularLocation>
</comment>
<dbReference type="PANTHER" id="PTHR30069:SF29">
    <property type="entry name" value="HEMOGLOBIN AND HEMOGLOBIN-HAPTOGLOBIN-BINDING PROTEIN 1-RELATED"/>
    <property type="match status" value="1"/>
</dbReference>
<evidence type="ECO:0008006" key="17">
    <source>
        <dbReference type="Google" id="ProtNLM"/>
    </source>
</evidence>
<evidence type="ECO:0000256" key="12">
    <source>
        <dbReference type="SAM" id="SignalP"/>
    </source>
</evidence>
<dbReference type="InterPro" id="IPR023996">
    <property type="entry name" value="TonB-dep_OMP_SusC/RagA"/>
</dbReference>
<dbReference type="Pfam" id="PF07715">
    <property type="entry name" value="Plug"/>
    <property type="match status" value="1"/>
</dbReference>
<name>A0A2N0VFX8_9BACT</name>
<dbReference type="GO" id="GO:0009279">
    <property type="term" value="C:cell outer membrane"/>
    <property type="evidence" value="ECO:0007669"/>
    <property type="project" value="UniProtKB-SubCell"/>
</dbReference>
<dbReference type="RefSeq" id="WP_101073571.1">
    <property type="nucleotide sequence ID" value="NZ_PISP01000003.1"/>
</dbReference>
<sequence length="1062" mass="115247">MMKYLLLPILVIQLSIQLGFAQSGTIQGNVTDISGEPLPGVNVIIDLEDRTIGASTNLDGYYEITNVPVGFVEVRTRYIGYQPVTREVDVNDGEITVVNFELSQATVGLDELVVTGTGGEVSKRSLGHTVSSVDFEGEEFAASSSIQDALQGKIAGVNVNLQSGMVDQEPKIRIRGTSSISMSNQPVIYVDGVRVQGLGGFAPGVGAGGLGAPSALSNINFDAVERVEILKGPAAATLYGSQANSGVIQIFTKQGATESAPRFNAEYTTRFIQMPDRFKRNTGFAETADEQQRVRDVLGLDVDFYEPFESPFQLIDLYSTGIGQEFSAGVQGGGEGMTYFANLSYSHTDGPFNPQSSTFNGGAVGGADDVYKKLYFNGNLNFIPTDELRFRVQTSYTNSNTSVYGTGITIYTPTSTARYSKPERVGLNSQFDTFGAVFATVREGTYPEISDNANQGRLVLQTDYFITEGLSVDATFGVDYRDQRSTDYSPFGYAVDGVAPSKDGTISIGNRQQLIWSYEGKINWNFDFNQNLKNSFVAGFQGYSEETNSTSSTGNNFSGPGLSVLGATASQSSNSAFQEVTNLGIFAQDQIEYKDWMYWTVGVRLDASSAFGDEFNYATYPKLSLSFLPFEAFNTSVSNISTFRLRAAIGQSGQQPGAFDRFKTFTPVSSPEGSGINPGNLGNDDLKPETATEWEVGFDLGLFDERFSIEATYWDRVVKDALIDRSYSPSGGFTTPQLTNVGELEGRGVEISADYNVIEKSNFSLNIFANTAYLYEQVTSLGGTPSIKVDAGYIRDRMFIKEGYSPGSYFGTKLPEGIDFPFDLSGNGTPSNQAELEAFFSNPVDPSTLNAYIMVAGPNGEALPGGSSYLDHYLGKPTPDWEGSFGFSTRFLNGFSLSTRFQYATGNYYHHNLTDAFRRTNAGIGRNFMESTELESILKNPATTTAERIEAGKRWVNEMVALSPFDGLNEVEQADYIRWSNLSVSYSLPVTFVEEFGLTSATITATGNNLALWTKYGGVDPLATGEGSTGNDGGLYENFGGGMDTYGTPLLRTFSMTLKASF</sequence>
<keyword evidence="5 12" id="KW-0732">Signal</keyword>
<protein>
    <recommendedName>
        <fullName evidence="17">SusC/RagA family TonB-linked outer membrane protein</fullName>
    </recommendedName>
</protein>
<evidence type="ECO:0000259" key="14">
    <source>
        <dbReference type="Pfam" id="PF07715"/>
    </source>
</evidence>
<comment type="similarity">
    <text evidence="10 11">Belongs to the TonB-dependent receptor family.</text>
</comment>
<keyword evidence="2 10" id="KW-0813">Transport</keyword>
<feature type="domain" description="TonB-dependent receptor-like beta-barrel" evidence="13">
    <location>
        <begin position="402"/>
        <end position="1010"/>
    </location>
</feature>
<organism evidence="15 16">
    <name type="scientific">Rhodohalobacter barkolensis</name>
    <dbReference type="NCBI Taxonomy" id="2053187"/>
    <lineage>
        <taxon>Bacteria</taxon>
        <taxon>Pseudomonadati</taxon>
        <taxon>Balneolota</taxon>
        <taxon>Balneolia</taxon>
        <taxon>Balneolales</taxon>
        <taxon>Balneolaceae</taxon>
        <taxon>Rhodohalobacter</taxon>
    </lineage>
</organism>
<evidence type="ECO:0000256" key="5">
    <source>
        <dbReference type="ARBA" id="ARBA00022729"/>
    </source>
</evidence>
<evidence type="ECO:0000313" key="16">
    <source>
        <dbReference type="Proteomes" id="UP000233398"/>
    </source>
</evidence>
<feature type="chain" id="PRO_5014748204" description="SusC/RagA family TonB-linked outer membrane protein" evidence="12">
    <location>
        <begin position="22"/>
        <end position="1062"/>
    </location>
</feature>
<evidence type="ECO:0000256" key="6">
    <source>
        <dbReference type="ARBA" id="ARBA00023077"/>
    </source>
</evidence>
<dbReference type="Gene3D" id="2.60.40.1120">
    <property type="entry name" value="Carboxypeptidase-like, regulatory domain"/>
    <property type="match status" value="1"/>
</dbReference>
<dbReference type="InterPro" id="IPR036942">
    <property type="entry name" value="Beta-barrel_TonB_sf"/>
</dbReference>
<keyword evidence="4 10" id="KW-0812">Transmembrane</keyword>
<dbReference type="AlphaFoldDB" id="A0A2N0VFX8"/>
<dbReference type="Gene3D" id="2.40.170.20">
    <property type="entry name" value="TonB-dependent receptor, beta-barrel domain"/>
    <property type="match status" value="1"/>
</dbReference>
<dbReference type="Pfam" id="PF13715">
    <property type="entry name" value="CarbopepD_reg_2"/>
    <property type="match status" value="1"/>
</dbReference>
<dbReference type="Gene3D" id="2.170.130.10">
    <property type="entry name" value="TonB-dependent receptor, plug domain"/>
    <property type="match status" value="1"/>
</dbReference>
<dbReference type="InterPro" id="IPR037066">
    <property type="entry name" value="Plug_dom_sf"/>
</dbReference>
<dbReference type="InterPro" id="IPR039426">
    <property type="entry name" value="TonB-dep_rcpt-like"/>
</dbReference>
<evidence type="ECO:0000259" key="13">
    <source>
        <dbReference type="Pfam" id="PF00593"/>
    </source>
</evidence>